<gene>
    <name evidence="2" type="ORF">QNI16_14950</name>
</gene>
<reference evidence="2" key="1">
    <citation type="submission" date="2023-05" db="EMBL/GenBank/DDBJ databases">
        <authorList>
            <person name="Zhang X."/>
        </authorList>
    </citation>
    <scope>NUCLEOTIDE SEQUENCE</scope>
    <source>
        <strain evidence="2">YF14B1</strain>
    </source>
</reference>
<dbReference type="EMBL" id="JASJOS010000006">
    <property type="protein sequence ID" value="MDJ1481796.1"/>
    <property type="molecule type" value="Genomic_DNA"/>
</dbReference>
<feature type="transmembrane region" description="Helical" evidence="1">
    <location>
        <begin position="99"/>
        <end position="115"/>
    </location>
</feature>
<keyword evidence="1" id="KW-0472">Membrane</keyword>
<feature type="transmembrane region" description="Helical" evidence="1">
    <location>
        <begin position="231"/>
        <end position="252"/>
    </location>
</feature>
<proteinExistence type="predicted"/>
<comment type="caution">
    <text evidence="2">The sequence shown here is derived from an EMBL/GenBank/DDBJ whole genome shotgun (WGS) entry which is preliminary data.</text>
</comment>
<keyword evidence="1" id="KW-1133">Transmembrane helix</keyword>
<keyword evidence="1" id="KW-0812">Transmembrane</keyword>
<feature type="transmembrane region" description="Helical" evidence="1">
    <location>
        <begin position="174"/>
        <end position="191"/>
    </location>
</feature>
<evidence type="ECO:0000256" key="1">
    <source>
        <dbReference type="SAM" id="Phobius"/>
    </source>
</evidence>
<dbReference type="Pfam" id="PF12412">
    <property type="entry name" value="DUF3667"/>
    <property type="match status" value="1"/>
</dbReference>
<dbReference type="RefSeq" id="WP_313980063.1">
    <property type="nucleotide sequence ID" value="NZ_JASJOS010000006.1"/>
</dbReference>
<dbReference type="Proteomes" id="UP001241110">
    <property type="component" value="Unassembled WGS sequence"/>
</dbReference>
<organism evidence="2 3">
    <name type="scientific">Xanthocytophaga flava</name>
    <dbReference type="NCBI Taxonomy" id="3048013"/>
    <lineage>
        <taxon>Bacteria</taxon>
        <taxon>Pseudomonadati</taxon>
        <taxon>Bacteroidota</taxon>
        <taxon>Cytophagia</taxon>
        <taxon>Cytophagales</taxon>
        <taxon>Rhodocytophagaceae</taxon>
        <taxon>Xanthocytophaga</taxon>
    </lineage>
</organism>
<sequence>MSATDLTSTQTETVQTLPLPLTCANCGSELKPTFSFCPDCGQSTEPKVESFGMVVKEFLEDYFSFDSKVFRSLLPLLFRPGFLSIEYIQGRRARYIPPLRMYLTISLLAFLMLAVNKPSRLQYQSDSQEISSTELEELKHDIDEDYAARDQENDIITVEDAFWDSFFDSTLPKLFFVMVPLYGLIQAMLYWRQRRYYMEHLIFSLHFHSFVFVVLLVYMLISSYLLAGMAFLNRTLMLTFTGGILLYLYFALKRVYGQNYFKTSLKFGLLLASYTITFILFCLIALFGYYSFR</sequence>
<dbReference type="InterPro" id="IPR022134">
    <property type="entry name" value="DUF3667"/>
</dbReference>
<evidence type="ECO:0000313" key="2">
    <source>
        <dbReference type="EMBL" id="MDJ1481796.1"/>
    </source>
</evidence>
<feature type="transmembrane region" description="Helical" evidence="1">
    <location>
        <begin position="203"/>
        <end position="225"/>
    </location>
</feature>
<dbReference type="AlphaFoldDB" id="A0AAE3QRF3"/>
<feature type="transmembrane region" description="Helical" evidence="1">
    <location>
        <begin position="264"/>
        <end position="290"/>
    </location>
</feature>
<name>A0AAE3QRF3_9BACT</name>
<evidence type="ECO:0000313" key="3">
    <source>
        <dbReference type="Proteomes" id="UP001241110"/>
    </source>
</evidence>
<accession>A0AAE3QRF3</accession>
<protein>
    <submittedName>
        <fullName evidence="2">DUF3667 domain-containing protein</fullName>
    </submittedName>
</protein>